<dbReference type="RefSeq" id="WP_008040246.1">
    <property type="nucleotide sequence ID" value="NZ_JH725147.1"/>
</dbReference>
<dbReference type="PATRIC" id="fig|1094558.3.peg.1806"/>
<dbReference type="EMBL" id="AIMB01000008">
    <property type="protein sequence ID" value="EJF89131.1"/>
    <property type="molecule type" value="Genomic_DNA"/>
</dbReference>
<keyword evidence="2" id="KW-1185">Reference proteome</keyword>
<comment type="caution">
    <text evidence="1">The sequence shown here is derived from an EMBL/GenBank/DDBJ whole genome shotgun (WGS) entry which is preliminary data.</text>
</comment>
<reference evidence="1 2" key="1">
    <citation type="submission" date="2012-03" db="EMBL/GenBank/DDBJ databases">
        <title>The Genome Sequence of Bartonella tamiae Th239.</title>
        <authorList>
            <consortium name="The Broad Institute Genome Sequencing Platform"/>
            <consortium name="The Broad Institute Genome Sequencing Center for Infectious Disease"/>
            <person name="Feldgarden M."/>
            <person name="Kirby J."/>
            <person name="Kosoy M."/>
            <person name="Birtles R."/>
            <person name="Probert W.S."/>
            <person name="Chiaraviglio L."/>
            <person name="Young S.K."/>
            <person name="Zeng Q."/>
            <person name="Gargeya S."/>
            <person name="Fitzgerald M."/>
            <person name="Haas B."/>
            <person name="Abouelleil A."/>
            <person name="Alvarado L."/>
            <person name="Arachchi H.M."/>
            <person name="Berlin A."/>
            <person name="Chapman S.B."/>
            <person name="Gearin G."/>
            <person name="Goldberg J."/>
            <person name="Griggs A."/>
            <person name="Gujja S."/>
            <person name="Hansen M."/>
            <person name="Heiman D."/>
            <person name="Howarth C."/>
            <person name="Larimer J."/>
            <person name="Lui A."/>
            <person name="MacDonald P.J.P."/>
            <person name="McCowen C."/>
            <person name="Montmayeur A."/>
            <person name="Murphy C."/>
            <person name="Neiman D."/>
            <person name="Pearson M."/>
            <person name="Priest M."/>
            <person name="Roberts A."/>
            <person name="Saif S."/>
            <person name="Shea T."/>
            <person name="Sisk P."/>
            <person name="Stolte C."/>
            <person name="Sykes S."/>
            <person name="Wortman J."/>
            <person name="Nusbaum C."/>
            <person name="Birren B."/>
        </authorList>
    </citation>
    <scope>NUCLEOTIDE SEQUENCE [LARGE SCALE GENOMIC DNA]</scope>
    <source>
        <strain evidence="1 2">Th239</strain>
    </source>
</reference>
<gene>
    <name evidence="1" type="ORF">ME5_01682</name>
</gene>
<sequence>MMRSIRLRLIALIAMCFFLIAAFLSGFFYGRLSAQKASLQQAVEAFQKRETIDHEISNLNAVDLCIALGGMSDQCTAVLQRLEKTTESQ</sequence>
<dbReference type="HOGENOM" id="CLU_188910_0_0_5"/>
<accession>J0QTB7</accession>
<dbReference type="STRING" id="1094558.ME5_01682"/>
<dbReference type="AlphaFoldDB" id="J0QTB7"/>
<proteinExistence type="predicted"/>
<name>J0QTB7_9HYPH</name>
<dbReference type="eggNOG" id="ENOG502ZRTH">
    <property type="taxonomic scope" value="Bacteria"/>
</dbReference>
<protein>
    <submittedName>
        <fullName evidence="1">Uncharacterized protein</fullName>
    </submittedName>
</protein>
<evidence type="ECO:0000313" key="2">
    <source>
        <dbReference type="Proteomes" id="UP000008952"/>
    </source>
</evidence>
<organism evidence="1 2">
    <name type="scientific">Bartonella tamiae Th239</name>
    <dbReference type="NCBI Taxonomy" id="1094558"/>
    <lineage>
        <taxon>Bacteria</taxon>
        <taxon>Pseudomonadati</taxon>
        <taxon>Pseudomonadota</taxon>
        <taxon>Alphaproteobacteria</taxon>
        <taxon>Hyphomicrobiales</taxon>
        <taxon>Bartonellaceae</taxon>
        <taxon>Bartonella</taxon>
    </lineage>
</organism>
<dbReference type="Proteomes" id="UP000008952">
    <property type="component" value="Unassembled WGS sequence"/>
</dbReference>
<dbReference type="OrthoDB" id="8410166at2"/>
<evidence type="ECO:0000313" key="1">
    <source>
        <dbReference type="EMBL" id="EJF89131.1"/>
    </source>
</evidence>